<dbReference type="RefSeq" id="XP_011213502.2">
    <property type="nucleotide sequence ID" value="XM_011215200.4"/>
</dbReference>
<dbReference type="PROSITE" id="PS51570">
    <property type="entry name" value="SAM_MT43_SUVAR420_2"/>
    <property type="match status" value="1"/>
</dbReference>
<evidence type="ECO:0000313" key="15">
    <source>
        <dbReference type="RefSeq" id="XP_011213501.1"/>
    </source>
</evidence>
<sequence length="1503" mass="159633">MVVGSNHQRRGGGDTGSNSKSGNSSSNAVSSTSNNSTSSYHHSAHNTGHHNTSGKTNSMSSHNNGGSNAHSSSNGHAQHQSTYNVYTNGYHLGSTTGGTNGAASNSVSRLSQSTGMTPKELSENDDLATSLILDPHLGFQTHKMNIRYRPLKVDSAQLKAVVDDFIATQNYDVAVKKIFNGPWIPRSFKSKNKISFKRLHDHIIRYLRVFDKDSGFVIEACYRYSLEGQKGAKISSTKRWSKNDKIECLVGCIAELSEAEEAALLHTGKNDFSVMYSCRKNCAQLWLGPAAYINHDCRANCKFVATGRDTACVKVLRDIEVGEEITCFYGEDFFGDGNCYCECETCERRGTGAFAGKVINGHTGSDAGALAMGLSGACVIGINSHDPSASGGYRLRETDNRINRIKSRANSTNSTHLDTNTCATNAPTTTESSAGAQMAKKTEGDAGIAMEVPNLETMKKQPTVVVTPLTMKELRQKGMTKYDAEMIMANTYQRHHHHQQHHSHQHVLQQDINGKHSASDAISGSKVGGSSFNVGRESLRKSARVNSTSSTISSGSADELSVSAATAVSRNVSAGAVAKANATSAAAEPKSSAATTVARRPIRKNAGNVVHKTNSNINKTSGYVTRSSSSRQTRATAAECAEETEECCAQRDTNDLNEMDEEFDNDMEQQQRTDTAIDVARTAIVVEDDKVGLPKGTERQRHDKPIRLRNGLTRAAATATLHNNSGGRILRNHHQHQSTAHNSDITASSIGTELKSTATDAHTNRNIYNSKNSSNNSSSLSSNCSSSSSANDSNEFFSGIADRLPASRHYANTATMQEVTNFDPSSALCHADGENGVNATDTTHNRNKSISPSYRKNLIDSFEEASVTQGQESVETGLAKDSMQTHAQRATRRNQQRIAIKTDISTIPTTNGTITTRKRSLSQLTEQQVHGVNNRNGSDNDVQDKAATHDAVDRNCAPVVAVTAMETLLKTPERRLKLTLRMKRSPILDEVIESGTSLSDESSSFNGSFSRASSHSAEPVEYEILRMEGISEHGGDFDSIPLKRKKRHKTNKEHHHHHRHRSRHRQHQRYKAADELSHSMNVEVSTTPPAGVPAAQSSPQAAVLPPLATDANGCAVHTPQKKRLRLIFGNETHTIDIPAISSNASLNSTPFNTSGSSAECENETGDMSESTIASNATNTTHSAVAVTPTTSTNASADTSISTRANASLLANASTHSISSNAPTEPAISPQSHSNSNSSLCSSNSTFASACSTASAPTSLPQSGKHDQHEQIVASSAANFVHTTVAPSVTIPPSTSAPVVATNTVVVAPPMLQHKPFTLLQHHSQTSAVTPTVTTPHNNFGAYMQHPHGGTGSITGLPKTATATAASGNNNCIAGNLNGVAAALAPTLFLSQASVPKHTFGSCALLPPPTFARNLTTSGHTLSMGSTAMTATATSASHKAVASASLRALNAYATTSTTTMTLGTTTAVSSVNALGGVLGGGVGSGGNGVATTLMVKKTTDLLMN</sequence>
<dbReference type="OrthoDB" id="6627536at2759"/>
<keyword evidence="11" id="KW-0804">Transcription</keyword>
<feature type="region of interest" description="Disordered" evidence="13">
    <location>
        <begin position="1"/>
        <end position="79"/>
    </location>
</feature>
<evidence type="ECO:0000256" key="10">
    <source>
        <dbReference type="ARBA" id="ARBA00023015"/>
    </source>
</evidence>
<evidence type="ECO:0000256" key="8">
    <source>
        <dbReference type="ARBA" id="ARBA00022691"/>
    </source>
</evidence>
<keyword evidence="8" id="KW-0949">S-adenosyl-L-methionine</keyword>
<accession>A0A6I9W8V8</accession>
<gene>
    <name evidence="15" type="primary">LOC105233203</name>
</gene>
<keyword evidence="7" id="KW-0808">Transferase</keyword>
<dbReference type="Gene3D" id="1.10.10.1700">
    <property type="entry name" value="Histone-lysine N-methyltransferase"/>
    <property type="match status" value="1"/>
</dbReference>
<evidence type="ECO:0000256" key="1">
    <source>
        <dbReference type="ARBA" id="ARBA00004123"/>
    </source>
</evidence>
<keyword evidence="12" id="KW-0539">Nucleus</keyword>
<feature type="compositionally biased region" description="Polar residues" evidence="13">
    <location>
        <begin position="49"/>
        <end position="59"/>
    </location>
</feature>
<organism evidence="15">
    <name type="scientific">Bactrocera dorsalis</name>
    <name type="common">Oriental fruit fly</name>
    <name type="synonym">Dacus dorsalis</name>
    <dbReference type="NCBI Taxonomy" id="27457"/>
    <lineage>
        <taxon>Eukaryota</taxon>
        <taxon>Metazoa</taxon>
        <taxon>Ecdysozoa</taxon>
        <taxon>Arthropoda</taxon>
        <taxon>Hexapoda</taxon>
        <taxon>Insecta</taxon>
        <taxon>Pterygota</taxon>
        <taxon>Neoptera</taxon>
        <taxon>Endopterygota</taxon>
        <taxon>Diptera</taxon>
        <taxon>Brachycera</taxon>
        <taxon>Muscomorpha</taxon>
        <taxon>Tephritoidea</taxon>
        <taxon>Tephritidae</taxon>
        <taxon>Bactrocera</taxon>
        <taxon>Bactrocera</taxon>
    </lineage>
</organism>
<keyword evidence="5" id="KW-0678">Repressor</keyword>
<dbReference type="InterPro" id="IPR044426">
    <property type="entry name" value="Suv4-20_SET"/>
</dbReference>
<feature type="region of interest" description="Disordered" evidence="13">
    <location>
        <begin position="581"/>
        <end position="634"/>
    </location>
</feature>
<dbReference type="PANTHER" id="PTHR12977">
    <property type="entry name" value="SUPPRESSOR OF VARIEGATION 4-20-RELATED"/>
    <property type="match status" value="1"/>
</dbReference>
<evidence type="ECO:0000256" key="2">
    <source>
        <dbReference type="ARBA" id="ARBA00004286"/>
    </source>
</evidence>
<keyword evidence="4" id="KW-0158">Chromosome</keyword>
<evidence type="ECO:0000256" key="13">
    <source>
        <dbReference type="SAM" id="MobiDB-lite"/>
    </source>
</evidence>
<protein>
    <recommendedName>
        <fullName evidence="3">[histone H4]-N-methyl-L-lysine(20) N-methyltransferase</fullName>
        <ecNumber evidence="3">2.1.1.362</ecNumber>
    </recommendedName>
</protein>
<feature type="compositionally biased region" description="Low complexity" evidence="13">
    <location>
        <begin position="764"/>
        <end position="792"/>
    </location>
</feature>
<evidence type="ECO:0000259" key="14">
    <source>
        <dbReference type="PROSITE" id="PS50280"/>
    </source>
</evidence>
<dbReference type="InterPro" id="IPR041938">
    <property type="entry name" value="Hist-Lys_N-MTase_N"/>
</dbReference>
<dbReference type="InterPro" id="IPR001214">
    <property type="entry name" value="SET_dom"/>
</dbReference>
<feature type="compositionally biased region" description="Polar residues" evidence="13">
    <location>
        <begin position="611"/>
        <end position="624"/>
    </location>
</feature>
<feature type="compositionally biased region" description="Low complexity" evidence="13">
    <location>
        <begin position="60"/>
        <end position="79"/>
    </location>
</feature>
<evidence type="ECO:0000256" key="5">
    <source>
        <dbReference type="ARBA" id="ARBA00022491"/>
    </source>
</evidence>
<feature type="compositionally biased region" description="Polar residues" evidence="13">
    <location>
        <begin position="107"/>
        <end position="116"/>
    </location>
</feature>
<proteinExistence type="predicted"/>
<dbReference type="SMART" id="SM00317">
    <property type="entry name" value="SET"/>
    <property type="match status" value="1"/>
</dbReference>
<dbReference type="EC" id="2.1.1.362" evidence="3"/>
<evidence type="ECO:0000256" key="11">
    <source>
        <dbReference type="ARBA" id="ARBA00023163"/>
    </source>
</evidence>
<comment type="subcellular location">
    <subcellularLocation>
        <location evidence="2">Chromosome</location>
    </subcellularLocation>
    <subcellularLocation>
        <location evidence="1">Nucleus</location>
    </subcellularLocation>
</comment>
<reference evidence="15" key="1">
    <citation type="submission" date="2022-04" db="UniProtKB">
        <authorList>
            <consortium name="RefSeq"/>
        </authorList>
    </citation>
    <scope>IDENTIFICATION</scope>
    <source>
        <strain evidence="15">Punador</strain>
    </source>
</reference>
<feature type="compositionally biased region" description="Low complexity" evidence="13">
    <location>
        <begin position="419"/>
        <end position="430"/>
    </location>
</feature>
<dbReference type="InterPro" id="IPR039977">
    <property type="entry name" value="Suv4-20/Set9"/>
</dbReference>
<feature type="compositionally biased region" description="Low complexity" evidence="13">
    <location>
        <begin position="1228"/>
        <end position="1238"/>
    </location>
</feature>
<feature type="compositionally biased region" description="Low complexity" evidence="13">
    <location>
        <begin position="16"/>
        <end position="39"/>
    </location>
</feature>
<evidence type="ECO:0000256" key="6">
    <source>
        <dbReference type="ARBA" id="ARBA00022603"/>
    </source>
</evidence>
<feature type="compositionally biased region" description="Low complexity" evidence="13">
    <location>
        <begin position="625"/>
        <end position="634"/>
    </location>
</feature>
<dbReference type="SUPFAM" id="SSF82199">
    <property type="entry name" value="SET domain"/>
    <property type="match status" value="1"/>
</dbReference>
<evidence type="ECO:0000256" key="3">
    <source>
        <dbReference type="ARBA" id="ARBA00012188"/>
    </source>
</evidence>
<dbReference type="InterPro" id="IPR046341">
    <property type="entry name" value="SET_dom_sf"/>
</dbReference>
<feature type="region of interest" description="Disordered" evidence="13">
    <location>
        <begin position="96"/>
        <end position="121"/>
    </location>
</feature>
<feature type="region of interest" description="Disordered" evidence="13">
    <location>
        <begin position="1142"/>
        <end position="1169"/>
    </location>
</feature>
<feature type="compositionally biased region" description="Low complexity" evidence="13">
    <location>
        <begin position="547"/>
        <end position="556"/>
    </location>
</feature>
<keyword evidence="6" id="KW-0489">Methyltransferase</keyword>
<evidence type="ECO:0000256" key="12">
    <source>
        <dbReference type="ARBA" id="ARBA00023242"/>
    </source>
</evidence>
<keyword evidence="10" id="KW-0805">Transcription regulation</keyword>
<keyword evidence="9" id="KW-0156">Chromatin regulator</keyword>
<dbReference type="PANTHER" id="PTHR12977:SF4">
    <property type="entry name" value="HISTONE-LYSINE N-METHYLTRANSFERASE KMT5B"/>
    <property type="match status" value="1"/>
</dbReference>
<name>A0A6I9W8V8_BACDO</name>
<dbReference type="RefSeq" id="XP_011213500.2">
    <property type="nucleotide sequence ID" value="XM_011215198.4"/>
</dbReference>
<feature type="region of interest" description="Disordered" evidence="13">
    <location>
        <begin position="1045"/>
        <end position="1068"/>
    </location>
</feature>
<dbReference type="RefSeq" id="XP_011213501.1">
    <property type="nucleotide sequence ID" value="XM_011215199.3"/>
</dbReference>
<evidence type="ECO:0000256" key="7">
    <source>
        <dbReference type="ARBA" id="ARBA00022679"/>
    </source>
</evidence>
<dbReference type="PROSITE" id="PS50280">
    <property type="entry name" value="SET"/>
    <property type="match status" value="1"/>
</dbReference>
<feature type="region of interest" description="Disordered" evidence="13">
    <location>
        <begin position="1215"/>
        <end position="1238"/>
    </location>
</feature>
<feature type="compositionally biased region" description="Polar residues" evidence="13">
    <location>
        <begin position="1142"/>
        <end position="1159"/>
    </location>
</feature>
<feature type="region of interest" description="Disordered" evidence="13">
    <location>
        <begin position="517"/>
        <end position="559"/>
    </location>
</feature>
<dbReference type="CDD" id="cd19186">
    <property type="entry name" value="SET_Suv4-20"/>
    <property type="match status" value="1"/>
</dbReference>
<dbReference type="RefSeq" id="XP_011213503.2">
    <property type="nucleotide sequence ID" value="XM_011215201.4"/>
</dbReference>
<feature type="domain" description="SET" evidence="14">
    <location>
        <begin position="219"/>
        <end position="330"/>
    </location>
</feature>
<dbReference type="InterPro" id="IPR025790">
    <property type="entry name" value="Suv4-20_animal"/>
</dbReference>
<feature type="region of interest" description="Disordered" evidence="13">
    <location>
        <begin position="761"/>
        <end position="792"/>
    </location>
</feature>
<dbReference type="Gene3D" id="2.170.270.10">
    <property type="entry name" value="SET domain"/>
    <property type="match status" value="1"/>
</dbReference>
<dbReference type="Pfam" id="PF00856">
    <property type="entry name" value="SET"/>
    <property type="match status" value="1"/>
</dbReference>
<evidence type="ECO:0000256" key="9">
    <source>
        <dbReference type="ARBA" id="ARBA00022853"/>
    </source>
</evidence>
<feature type="region of interest" description="Disordered" evidence="13">
    <location>
        <begin position="410"/>
        <end position="438"/>
    </location>
</feature>
<evidence type="ECO:0000256" key="4">
    <source>
        <dbReference type="ARBA" id="ARBA00022454"/>
    </source>
</evidence>